<dbReference type="PANTHER" id="PTHR34145">
    <property type="entry name" value="OS02G0105600 PROTEIN"/>
    <property type="match status" value="1"/>
</dbReference>
<organism evidence="3 4">
    <name type="scientific">Cinchona calisaya</name>
    <dbReference type="NCBI Taxonomy" id="153742"/>
    <lineage>
        <taxon>Eukaryota</taxon>
        <taxon>Viridiplantae</taxon>
        <taxon>Streptophyta</taxon>
        <taxon>Embryophyta</taxon>
        <taxon>Tracheophyta</taxon>
        <taxon>Spermatophyta</taxon>
        <taxon>Magnoliopsida</taxon>
        <taxon>eudicotyledons</taxon>
        <taxon>Gunneridae</taxon>
        <taxon>Pentapetalae</taxon>
        <taxon>asterids</taxon>
        <taxon>lamiids</taxon>
        <taxon>Gentianales</taxon>
        <taxon>Rubiaceae</taxon>
        <taxon>Cinchonoideae</taxon>
        <taxon>Cinchoneae</taxon>
        <taxon>Cinchona</taxon>
    </lineage>
</organism>
<feature type="domain" description="At1g61320/AtMIF1 LRR" evidence="2">
    <location>
        <begin position="152"/>
        <end position="409"/>
    </location>
</feature>
<name>A0ABD3AYM5_9GENT</name>
<evidence type="ECO:0008006" key="5">
    <source>
        <dbReference type="Google" id="ProtNLM"/>
    </source>
</evidence>
<dbReference type="InterPro" id="IPR053781">
    <property type="entry name" value="F-box_AtFBL13-like"/>
</dbReference>
<dbReference type="InterPro" id="IPR053772">
    <property type="entry name" value="At1g61320/At1g61330-like"/>
</dbReference>
<evidence type="ECO:0000259" key="2">
    <source>
        <dbReference type="Pfam" id="PF23622"/>
    </source>
</evidence>
<accession>A0ABD3AYM5</accession>
<dbReference type="InterPro" id="IPR001810">
    <property type="entry name" value="F-box_dom"/>
</dbReference>
<dbReference type="AlphaFoldDB" id="A0ABD3AYM5"/>
<evidence type="ECO:0000313" key="3">
    <source>
        <dbReference type="EMBL" id="KAL3536362.1"/>
    </source>
</evidence>
<dbReference type="Pfam" id="PF00646">
    <property type="entry name" value="F-box"/>
    <property type="match status" value="1"/>
</dbReference>
<dbReference type="EMBL" id="JBJUIK010000002">
    <property type="protein sequence ID" value="KAL3536362.1"/>
    <property type="molecule type" value="Genomic_DNA"/>
</dbReference>
<evidence type="ECO:0000259" key="1">
    <source>
        <dbReference type="Pfam" id="PF00646"/>
    </source>
</evidence>
<feature type="domain" description="F-box" evidence="1">
    <location>
        <begin position="17"/>
        <end position="50"/>
    </location>
</feature>
<comment type="caution">
    <text evidence="3">The sequence shown here is derived from an EMBL/GenBank/DDBJ whole genome shotgun (WGS) entry which is preliminary data.</text>
</comment>
<dbReference type="Proteomes" id="UP001630127">
    <property type="component" value="Unassembled WGS sequence"/>
</dbReference>
<dbReference type="InterPro" id="IPR055357">
    <property type="entry name" value="LRR_At1g61320_AtMIF1"/>
</dbReference>
<keyword evidence="4" id="KW-1185">Reference proteome</keyword>
<sequence>MLMDEERREKKPDLTRNLPQEILQLIVSLLPMKDAVRTSILSTAWSSLWRPPLVVRLPAAGSDHDHQIMIKKIVATFMKNHDSPRQIKIREDQLDHDQNDIQNMVVVATKGIDKELHLDFPEVKNSSTNFSVFKLEPETFVADMTSSFVPLMIKTLHLRCVTGLAENFVSALFSSCCFLEILKFEKCGGLRRIDIVTNGNSTNLQLLEFSDCSTVESIKISVPNLKSFYYKGVLPTTVELEGTPLLVDVKFDVEDGLGQNEFDCEQVLLFLASLKDIELLTLSGWLIEWLCCAGVIFGSLDFSFSKLKKLWLIHSVMDTRKRDSLACFLNITPFLEMLFINISNYQNTMPAPIFHQYWHEPHLWMDNATVKSNASQLKYLKVVNITGFSKHEDELLLVDLLLFKALNLKEMLVTSSLNNINASWKVRKMPFSHITIWLKNNPKCMVVSSSNNKFLFVLTEVRT</sequence>
<gene>
    <name evidence="3" type="ORF">ACH5RR_004823</name>
</gene>
<proteinExistence type="predicted"/>
<dbReference type="Gene3D" id="3.80.10.10">
    <property type="entry name" value="Ribonuclease Inhibitor"/>
    <property type="match status" value="1"/>
</dbReference>
<dbReference type="CDD" id="cd22160">
    <property type="entry name" value="F-box_AtFBL13-like"/>
    <property type="match status" value="1"/>
</dbReference>
<protein>
    <recommendedName>
        <fullName evidence="5">F-box domain-containing protein</fullName>
    </recommendedName>
</protein>
<evidence type="ECO:0000313" key="4">
    <source>
        <dbReference type="Proteomes" id="UP001630127"/>
    </source>
</evidence>
<dbReference type="SUPFAM" id="SSF81383">
    <property type="entry name" value="F-box domain"/>
    <property type="match status" value="1"/>
</dbReference>
<dbReference type="InterPro" id="IPR032675">
    <property type="entry name" value="LRR_dom_sf"/>
</dbReference>
<dbReference type="Pfam" id="PF23622">
    <property type="entry name" value="LRR_At1g61320_AtMIF1"/>
    <property type="match status" value="1"/>
</dbReference>
<dbReference type="InterPro" id="IPR036047">
    <property type="entry name" value="F-box-like_dom_sf"/>
</dbReference>
<dbReference type="PANTHER" id="PTHR34145:SF53">
    <property type="entry name" value="LEUCINE-RICH REPEAT DOMAIN SUPERFAMILY"/>
    <property type="match status" value="1"/>
</dbReference>
<reference evidence="3 4" key="1">
    <citation type="submission" date="2024-11" db="EMBL/GenBank/DDBJ databases">
        <title>A near-complete genome assembly of Cinchona calisaya.</title>
        <authorList>
            <person name="Lian D.C."/>
            <person name="Zhao X.W."/>
            <person name="Wei L."/>
        </authorList>
    </citation>
    <scope>NUCLEOTIDE SEQUENCE [LARGE SCALE GENOMIC DNA]</scope>
    <source>
        <tissue evidence="3">Nenye</tissue>
    </source>
</reference>